<gene>
    <name evidence="1" type="ORF">ACFYKX_26485</name>
</gene>
<evidence type="ECO:0000313" key="1">
    <source>
        <dbReference type="EMBL" id="MFE8704120.1"/>
    </source>
</evidence>
<proteinExistence type="predicted"/>
<protein>
    <submittedName>
        <fullName evidence="1">BH0509 family protein</fullName>
    </submittedName>
</protein>
<dbReference type="RefSeq" id="WP_389365222.1">
    <property type="nucleotide sequence ID" value="NZ_JBIACK010000025.1"/>
</dbReference>
<comment type="caution">
    <text evidence="1">The sequence shown here is derived from an EMBL/GenBank/DDBJ whole genome shotgun (WGS) entry which is preliminary data.</text>
</comment>
<name>A0ABW6KLJ5_9BACI</name>
<accession>A0ABW6KLJ5</accession>
<dbReference type="Proteomes" id="UP001601059">
    <property type="component" value="Unassembled WGS sequence"/>
</dbReference>
<dbReference type="InterPro" id="IPR049615">
    <property type="entry name" value="BH0509-like"/>
</dbReference>
<reference evidence="1 2" key="1">
    <citation type="submission" date="2024-08" db="EMBL/GenBank/DDBJ databases">
        <title>Two novel Cytobacillus novel species.</title>
        <authorList>
            <person name="Liu G."/>
        </authorList>
    </citation>
    <scope>NUCLEOTIDE SEQUENCE [LARGE SCALE GENOMIC DNA]</scope>
    <source>
        <strain evidence="1 2">FJAT-54145</strain>
    </source>
</reference>
<dbReference type="EMBL" id="JBIACK010000025">
    <property type="protein sequence ID" value="MFE8704120.1"/>
    <property type="molecule type" value="Genomic_DNA"/>
</dbReference>
<keyword evidence="2" id="KW-1185">Reference proteome</keyword>
<evidence type="ECO:0000313" key="2">
    <source>
        <dbReference type="Proteomes" id="UP001601059"/>
    </source>
</evidence>
<sequence>MGIKLDGFERNNMISVLEWKTNFSYEYLKSLSDEALEKLYKERVG</sequence>
<dbReference type="NCBIfam" id="NF033562">
    <property type="entry name" value="BH0509_fam"/>
    <property type="match status" value="1"/>
</dbReference>
<organism evidence="1 2">
    <name type="scientific">Cytobacillus spartinae</name>
    <dbReference type="NCBI Taxonomy" id="3299023"/>
    <lineage>
        <taxon>Bacteria</taxon>
        <taxon>Bacillati</taxon>
        <taxon>Bacillota</taxon>
        <taxon>Bacilli</taxon>
        <taxon>Bacillales</taxon>
        <taxon>Bacillaceae</taxon>
        <taxon>Cytobacillus</taxon>
    </lineage>
</organism>